<protein>
    <submittedName>
        <fullName evidence="6">Act minimal PKS acyl carrier protein</fullName>
    </submittedName>
    <submittedName>
        <fullName evidence="4">Actinorhodin polyketide synthase acyl carrier pr otein</fullName>
    </submittedName>
</protein>
<organism evidence="6 7">
    <name type="scientific">Micromonospora saelicesensis</name>
    <dbReference type="NCBI Taxonomy" id="285676"/>
    <lineage>
        <taxon>Bacteria</taxon>
        <taxon>Bacillati</taxon>
        <taxon>Actinomycetota</taxon>
        <taxon>Actinomycetes</taxon>
        <taxon>Micromonosporales</taxon>
        <taxon>Micromonosporaceae</taxon>
        <taxon>Micromonospora</taxon>
    </lineage>
</organism>
<dbReference type="Proteomes" id="UP000249419">
    <property type="component" value="Unassembled WGS sequence"/>
</dbReference>
<feature type="domain" description="Carrier" evidence="3">
    <location>
        <begin position="3"/>
        <end position="82"/>
    </location>
</feature>
<gene>
    <name evidence="6" type="ORF">GA0070561_1077</name>
    <name evidence="4" type="ORF">GAR05_06302</name>
    <name evidence="5" type="ORF">PSN13_05146</name>
</gene>
<evidence type="ECO:0000313" key="7">
    <source>
        <dbReference type="Proteomes" id="UP000198864"/>
    </source>
</evidence>
<dbReference type="InterPro" id="IPR020806">
    <property type="entry name" value="PKS_PP-bd"/>
</dbReference>
<accession>A0A1C4UIX5</accession>
<evidence type="ECO:0000313" key="9">
    <source>
        <dbReference type="Proteomes" id="UP000249419"/>
    </source>
</evidence>
<reference evidence="4 8" key="3">
    <citation type="submission" date="2018-03" db="EMBL/GenBank/DDBJ databases">
        <title>Genomic framework for the identification of Micromonospora saelicesensis and Micromonospora noduli.</title>
        <authorList>
            <person name="Riesco R."/>
            <person name="Trujillo M.E."/>
        </authorList>
    </citation>
    <scope>NUCLEOTIDE SEQUENCE [LARGE SCALE GENOMIC DNA]</scope>
    <source>
        <strain evidence="4 8">GAR05</strain>
    </source>
</reference>
<keyword evidence="1" id="KW-0596">Phosphopantetheine</keyword>
<dbReference type="AlphaFoldDB" id="A0A1C4UIX5"/>
<dbReference type="PROSITE" id="PS00012">
    <property type="entry name" value="PHOSPHOPANTETHEINE"/>
    <property type="match status" value="1"/>
</dbReference>
<name>A0A1C4UIX5_9ACTN</name>
<dbReference type="Gene3D" id="1.10.1200.10">
    <property type="entry name" value="ACP-like"/>
    <property type="match status" value="1"/>
</dbReference>
<proteinExistence type="predicted"/>
<evidence type="ECO:0000313" key="4">
    <source>
        <dbReference type="EMBL" id="RAN92139.1"/>
    </source>
</evidence>
<dbReference type="EMBL" id="PXXW01000065">
    <property type="protein sequence ID" value="RAN92139.1"/>
    <property type="molecule type" value="Genomic_DNA"/>
</dbReference>
<evidence type="ECO:0000259" key="3">
    <source>
        <dbReference type="PROSITE" id="PS50075"/>
    </source>
</evidence>
<evidence type="ECO:0000313" key="6">
    <source>
        <dbReference type="EMBL" id="SCE71607.1"/>
    </source>
</evidence>
<dbReference type="Pfam" id="PF00550">
    <property type="entry name" value="PP-binding"/>
    <property type="match status" value="1"/>
</dbReference>
<evidence type="ECO:0000256" key="1">
    <source>
        <dbReference type="ARBA" id="ARBA00022450"/>
    </source>
</evidence>
<keyword evidence="2" id="KW-0597">Phosphoprotein</keyword>
<dbReference type="GO" id="GO:0031177">
    <property type="term" value="F:phosphopantetheine binding"/>
    <property type="evidence" value="ECO:0007669"/>
    <property type="project" value="InterPro"/>
</dbReference>
<dbReference type="InterPro" id="IPR036736">
    <property type="entry name" value="ACP-like_sf"/>
</dbReference>
<evidence type="ECO:0000256" key="2">
    <source>
        <dbReference type="ARBA" id="ARBA00022553"/>
    </source>
</evidence>
<dbReference type="InterPro" id="IPR006162">
    <property type="entry name" value="Ppantetheine_attach_site"/>
</dbReference>
<reference evidence="6 7" key="1">
    <citation type="submission" date="2016-06" db="EMBL/GenBank/DDBJ databases">
        <authorList>
            <person name="Kjaerup R.B."/>
            <person name="Dalgaard T.S."/>
            <person name="Juul-Madsen H.R."/>
        </authorList>
    </citation>
    <scope>NUCLEOTIDE SEQUENCE [LARGE SCALE GENOMIC DNA]</scope>
    <source>
        <strain evidence="6 7">DSM 44871</strain>
    </source>
</reference>
<evidence type="ECO:0000313" key="5">
    <source>
        <dbReference type="EMBL" id="RAO29947.1"/>
    </source>
</evidence>
<dbReference type="PROSITE" id="PS50075">
    <property type="entry name" value="CARRIER"/>
    <property type="match status" value="1"/>
</dbReference>
<dbReference type="Proteomes" id="UP000198864">
    <property type="component" value="Unassembled WGS sequence"/>
</dbReference>
<evidence type="ECO:0000313" key="8">
    <source>
        <dbReference type="Proteomes" id="UP000249334"/>
    </source>
</evidence>
<dbReference type="SMART" id="SM00823">
    <property type="entry name" value="PKS_PP"/>
    <property type="match status" value="1"/>
</dbReference>
<dbReference type="InterPro" id="IPR009081">
    <property type="entry name" value="PP-bd_ACP"/>
</dbReference>
<dbReference type="SUPFAM" id="SSF47336">
    <property type="entry name" value="ACP-like"/>
    <property type="match status" value="1"/>
</dbReference>
<keyword evidence="8" id="KW-1185">Reference proteome</keyword>
<dbReference type="STRING" id="285676.GA0070561_1077"/>
<dbReference type="Proteomes" id="UP000249334">
    <property type="component" value="Unassembled WGS sequence"/>
</dbReference>
<reference evidence="5 9" key="2">
    <citation type="submission" date="2018-03" db="EMBL/GenBank/DDBJ databases">
        <title>Defining the species Micromonospora saelicesensis and Micromonospora noduli under the framework of genomics.</title>
        <authorList>
            <person name="Riesco R."/>
            <person name="Trujillo M.E."/>
        </authorList>
    </citation>
    <scope>NUCLEOTIDE SEQUENCE [LARGE SCALE GENOMIC DNA]</scope>
    <source>
        <strain evidence="5 9">PSN13</strain>
    </source>
</reference>
<dbReference type="RefSeq" id="WP_091394916.1">
    <property type="nucleotide sequence ID" value="NZ_CP192017.1"/>
</dbReference>
<dbReference type="EMBL" id="FMCR01000001">
    <property type="protein sequence ID" value="SCE71607.1"/>
    <property type="molecule type" value="Genomic_DNA"/>
</dbReference>
<sequence length="85" mass="9581">MSQLTLDDLRRILETSSGVVEQTDWADPATLDAPFDDLGYDSLALLELAARVQQEYEVRIPDDAVSIMKTPRLAVDYVNQRLADR</sequence>
<dbReference type="EMBL" id="PYAG01000033">
    <property type="protein sequence ID" value="RAO29947.1"/>
    <property type="molecule type" value="Genomic_DNA"/>
</dbReference>